<evidence type="ECO:0000256" key="1">
    <source>
        <dbReference type="SAM" id="MobiDB-lite"/>
    </source>
</evidence>
<feature type="compositionally biased region" description="Low complexity" evidence="1">
    <location>
        <begin position="257"/>
        <end position="271"/>
    </location>
</feature>
<feature type="region of interest" description="Disordered" evidence="1">
    <location>
        <begin position="373"/>
        <end position="412"/>
    </location>
</feature>
<name>A0A914HTC1_GLORO</name>
<dbReference type="InterPro" id="IPR039921">
    <property type="entry name" value="Inscuteable"/>
</dbReference>
<feature type="region of interest" description="Disordered" evidence="1">
    <location>
        <begin position="32"/>
        <end position="298"/>
    </location>
</feature>
<dbReference type="Pfam" id="PF19427">
    <property type="entry name" value="Insc_C"/>
    <property type="match status" value="1"/>
</dbReference>
<dbReference type="GO" id="GO:0045176">
    <property type="term" value="P:apical protein localization"/>
    <property type="evidence" value="ECO:0007669"/>
    <property type="project" value="TreeGrafter"/>
</dbReference>
<dbReference type="SUPFAM" id="SSF48371">
    <property type="entry name" value="ARM repeat"/>
    <property type="match status" value="1"/>
</dbReference>
<dbReference type="Proteomes" id="UP000887572">
    <property type="component" value="Unplaced"/>
</dbReference>
<reference evidence="4" key="1">
    <citation type="submission" date="2022-11" db="UniProtKB">
        <authorList>
            <consortium name="WormBaseParasite"/>
        </authorList>
    </citation>
    <scope>IDENTIFICATION</scope>
</reference>
<organism evidence="3 4">
    <name type="scientific">Globodera rostochiensis</name>
    <name type="common">Golden nematode worm</name>
    <name type="synonym">Heterodera rostochiensis</name>
    <dbReference type="NCBI Taxonomy" id="31243"/>
    <lineage>
        <taxon>Eukaryota</taxon>
        <taxon>Metazoa</taxon>
        <taxon>Ecdysozoa</taxon>
        <taxon>Nematoda</taxon>
        <taxon>Chromadorea</taxon>
        <taxon>Rhabditida</taxon>
        <taxon>Tylenchina</taxon>
        <taxon>Tylenchomorpha</taxon>
        <taxon>Tylenchoidea</taxon>
        <taxon>Heteroderidae</taxon>
        <taxon>Heteroderinae</taxon>
        <taxon>Globodera</taxon>
    </lineage>
</organism>
<dbReference type="InterPro" id="IPR011989">
    <property type="entry name" value="ARM-like"/>
</dbReference>
<protein>
    <submittedName>
        <fullName evidence="4">Protein inscuteable homologue C-terminal domain-containing protein</fullName>
    </submittedName>
</protein>
<dbReference type="GO" id="GO:0000132">
    <property type="term" value="P:establishment of mitotic spindle orientation"/>
    <property type="evidence" value="ECO:0007669"/>
    <property type="project" value="TreeGrafter"/>
</dbReference>
<feature type="compositionally biased region" description="Basic and acidic residues" evidence="1">
    <location>
        <begin position="82"/>
        <end position="182"/>
    </location>
</feature>
<evidence type="ECO:0000259" key="2">
    <source>
        <dbReference type="Pfam" id="PF19427"/>
    </source>
</evidence>
<dbReference type="GO" id="GO:0009786">
    <property type="term" value="P:regulation of asymmetric cell division"/>
    <property type="evidence" value="ECO:0007669"/>
    <property type="project" value="TreeGrafter"/>
</dbReference>
<feature type="compositionally biased region" description="Basic and acidic residues" evidence="1">
    <location>
        <begin position="389"/>
        <end position="401"/>
    </location>
</feature>
<dbReference type="GO" id="GO:0008356">
    <property type="term" value="P:asymmetric cell division"/>
    <property type="evidence" value="ECO:0007669"/>
    <property type="project" value="InterPro"/>
</dbReference>
<evidence type="ECO:0000313" key="3">
    <source>
        <dbReference type="Proteomes" id="UP000887572"/>
    </source>
</evidence>
<feature type="compositionally biased region" description="Low complexity" evidence="1">
    <location>
        <begin position="287"/>
        <end position="298"/>
    </location>
</feature>
<dbReference type="GO" id="GO:0008093">
    <property type="term" value="F:cytoskeletal anchor activity"/>
    <property type="evidence" value="ECO:0007669"/>
    <property type="project" value="TreeGrafter"/>
</dbReference>
<dbReference type="WBParaSite" id="Gr19_v10_g4478.t1">
    <property type="protein sequence ID" value="Gr19_v10_g4478.t1"/>
    <property type="gene ID" value="Gr19_v10_g4478"/>
</dbReference>
<keyword evidence="3" id="KW-1185">Reference proteome</keyword>
<feature type="compositionally biased region" description="Low complexity" evidence="1">
    <location>
        <begin position="229"/>
        <end position="240"/>
    </location>
</feature>
<dbReference type="Gene3D" id="1.25.10.10">
    <property type="entry name" value="Leucine-rich Repeat Variant"/>
    <property type="match status" value="1"/>
</dbReference>
<dbReference type="PANTHER" id="PTHR21386:SF0">
    <property type="entry name" value="PROTEIN INSCUTEABLE HOMOLOG"/>
    <property type="match status" value="1"/>
</dbReference>
<accession>A0A914HTC1</accession>
<feature type="domain" description="Protein inscuteable homologue C-terminal" evidence="2">
    <location>
        <begin position="886"/>
        <end position="1082"/>
    </location>
</feature>
<proteinExistence type="predicted"/>
<feature type="compositionally biased region" description="Basic and acidic residues" evidence="1">
    <location>
        <begin position="32"/>
        <end position="47"/>
    </location>
</feature>
<dbReference type="PANTHER" id="PTHR21386">
    <property type="entry name" value="INSCUTEABLE"/>
    <property type="match status" value="1"/>
</dbReference>
<sequence length="1149" mass="124772">MANIAENDGLLHHENGREHGDHLRNNCTILIGHDDAKEGKPEQHEGAEPLQTSSTVFVEVDQTEEDGKSSSSSSHTATALNELEHPEDGKEPDHPEHGKKPEHPEHGKKPEHPEHGKKPEHPEHGKKPDHPEHGKKPEHPEHGKKPEHPEHGKKPEHPEHGKPEHPEHGKKPEHPEHGKEEELLSLSSADEKKQAAAVASSSSTKMKMNERSTTTSSSDESDRKQKNVSSSSSSSSSSRSASDDLLARKNGGTSTAELKNTGGSSSSSSSSTDEKKKKKNNNKKEAAASSSLSFSSSPEALLDPKVSQWLHALRWRNELETMSVLYAKSVPTTNKPKNGASGVQRVPIRDRPISTSKNDVTERCSMLMAKSHHSIASPGSTSPPAMRHKQPEKFKHGDQQHRSHHRSTVCLSSSTVSPSLVMNRQSIVIVPAAGEGGTEGNEVPFSKSGTAPDFGADGGTLTKFALSLPNGASLGERLMAHRRECTPPSARKPPTTAGHRVPSTTMDYAELPLCEPAGNVYQPRIKYRRNRKGGSSAAVAATACGGAHTLPNQRRRSPFSITDSSPLRSGGLAVRPLAFRHSIRVNELESSELMGTGNRNFALPPSMSMSMFCTSVNKFNVGIEDESPYEEGTGSLDSGQCSGSSPPFFNNCLTATSCSSAALMPPVHHHHYQPLQRCHWHQRRFSDEATSSEGGTSSVEMTGKFGTIERNTNSVKMPSYARTANCIAQVLRLSSIIFAQLGTTLSEHRRLNGTKKLLTNTKAYIRLLAECPCAAQMPQSELELVRRAMQDAEGELLKYDSVQPNDYLGVCIRRMLEQTLLVFVRLISHYLSECANHDQLLLIALEQFVHLLLFGDELCLEAIRHKAVDNLLALALVPLTGSDTLKLLLRTMSVLCGTAKGCIQLLSIGGLELVLRILRDSTHADCSIEAAGCLAQLCSPAHCFLRLSPHSLQPLVPRLLKLVDRSPSPEALLLCLAALANLSAQCAGPTAELLYTHNAVLRLVRAAGREHSAGNLFVQEELVTIFTRMANRGFERALVAQGAIPVLCRLLQLEAVECQSQRQSDFQRRVSYKAAVCLGILASTGSGLRALYEHEVHKVLAKILCPGGVQASDNCGTALSITTTAPPIQLICSSISQRLQHTYHLETAV</sequence>
<dbReference type="InterPro" id="IPR045789">
    <property type="entry name" value="Insc_C"/>
</dbReference>
<dbReference type="AlphaFoldDB" id="A0A914HTC1"/>
<dbReference type="InterPro" id="IPR016024">
    <property type="entry name" value="ARM-type_fold"/>
</dbReference>
<evidence type="ECO:0000313" key="4">
    <source>
        <dbReference type="WBParaSite" id="Gr19_v10_g4478.t1"/>
    </source>
</evidence>
<dbReference type="GO" id="GO:0045179">
    <property type="term" value="C:apical cortex"/>
    <property type="evidence" value="ECO:0007669"/>
    <property type="project" value="TreeGrafter"/>
</dbReference>